<evidence type="ECO:0000313" key="3">
    <source>
        <dbReference type="Proteomes" id="UP000815325"/>
    </source>
</evidence>
<accession>A0ABQ7GVI4</accession>
<reference evidence="2" key="1">
    <citation type="submission" date="2017-08" db="EMBL/GenBank/DDBJ databases">
        <authorList>
            <person name="Polle J.E."/>
            <person name="Barry K."/>
            <person name="Cushman J."/>
            <person name="Schmutz J."/>
            <person name="Tran D."/>
            <person name="Hathwaick L.T."/>
            <person name="Yim W.C."/>
            <person name="Jenkins J."/>
            <person name="Mckie-Krisberg Z.M."/>
            <person name="Prochnik S."/>
            <person name="Lindquist E."/>
            <person name="Dockter R.B."/>
            <person name="Adam C."/>
            <person name="Molina H."/>
            <person name="Bunkerborg J."/>
            <person name="Jin E."/>
            <person name="Buchheim M."/>
            <person name="Magnuson J."/>
        </authorList>
    </citation>
    <scope>NUCLEOTIDE SEQUENCE</scope>
    <source>
        <strain evidence="2">CCAP 19/18</strain>
    </source>
</reference>
<feature type="non-terminal residue" evidence="2">
    <location>
        <position position="399"/>
    </location>
</feature>
<dbReference type="InterPro" id="IPR002859">
    <property type="entry name" value="PKD/REJ-like"/>
</dbReference>
<gene>
    <name evidence="2" type="ORF">DUNSADRAFT_2530</name>
</gene>
<sequence length="399" mass="42488">GSESRGPGGRPLVFVEWSLESFPGDQDLEDLQQALVEANERDELILELPGSLLAPLALGQYTIGLTVRSWLGTQGRAEHTFTKQEASASPMASIDTPDAVVPSGGLPLAATVNPYSVCDGRKVFFLWQCVRLERSGQDLECTLLVEGNTYERANPGDINLAALTRAGVSVGDVLHFTLNVFFEGSRPESSSTLGKAVLIEGDDIQARLNGPQGLVHMREGNALSFSAAASVDPSDPDNSAAEMRFEFECAVDADNLAPCFEDVSYTGTVEGSTWVVDASMFAEPDRRHRMSVTALKGLGSVLRTDTATSIIVPSTMPVIRATIARFCGSTACPTKISPSDLLTLLVRLDDASSVNASGGPTYRWSILEDQASLLGIQLDDTNTNGLTSDSVTIFPSAIP</sequence>
<feature type="non-terminal residue" evidence="2">
    <location>
        <position position="1"/>
    </location>
</feature>
<dbReference type="Proteomes" id="UP000815325">
    <property type="component" value="Unassembled WGS sequence"/>
</dbReference>
<dbReference type="EMBL" id="MU069572">
    <property type="protein sequence ID" value="KAF5838620.1"/>
    <property type="molecule type" value="Genomic_DNA"/>
</dbReference>
<proteinExistence type="predicted"/>
<feature type="domain" description="PKD/REJ-like" evidence="1">
    <location>
        <begin position="122"/>
        <end position="393"/>
    </location>
</feature>
<protein>
    <recommendedName>
        <fullName evidence="1">PKD/REJ-like domain-containing protein</fullName>
    </recommendedName>
</protein>
<evidence type="ECO:0000259" key="1">
    <source>
        <dbReference type="Pfam" id="PF02010"/>
    </source>
</evidence>
<comment type="caution">
    <text evidence="2">The sequence shown here is derived from an EMBL/GenBank/DDBJ whole genome shotgun (WGS) entry which is preliminary data.</text>
</comment>
<keyword evidence="3" id="KW-1185">Reference proteome</keyword>
<dbReference type="Pfam" id="PF02010">
    <property type="entry name" value="REJ"/>
    <property type="match status" value="1"/>
</dbReference>
<name>A0ABQ7GVI4_DUNSA</name>
<organism evidence="2 3">
    <name type="scientific">Dunaliella salina</name>
    <name type="common">Green alga</name>
    <name type="synonym">Protococcus salinus</name>
    <dbReference type="NCBI Taxonomy" id="3046"/>
    <lineage>
        <taxon>Eukaryota</taxon>
        <taxon>Viridiplantae</taxon>
        <taxon>Chlorophyta</taxon>
        <taxon>core chlorophytes</taxon>
        <taxon>Chlorophyceae</taxon>
        <taxon>CS clade</taxon>
        <taxon>Chlamydomonadales</taxon>
        <taxon>Dunaliellaceae</taxon>
        <taxon>Dunaliella</taxon>
    </lineage>
</organism>
<evidence type="ECO:0000313" key="2">
    <source>
        <dbReference type="EMBL" id="KAF5838620.1"/>
    </source>
</evidence>